<dbReference type="EMBL" id="LJKA01000036">
    <property type="protein sequence ID" value="KZD36512.1"/>
    <property type="molecule type" value="Genomic_DNA"/>
</dbReference>
<protein>
    <submittedName>
        <fullName evidence="1">Uncharacterized protein</fullName>
    </submittedName>
</protein>
<dbReference type="PATRIC" id="fig|1396.539.peg.3468"/>
<evidence type="ECO:0000313" key="2">
    <source>
        <dbReference type="Proteomes" id="UP000076501"/>
    </source>
</evidence>
<evidence type="ECO:0000313" key="1">
    <source>
        <dbReference type="EMBL" id="KZD36512.1"/>
    </source>
</evidence>
<dbReference type="RefSeq" id="WP_063222588.1">
    <property type="nucleotide sequence ID" value="NZ_JAEHBS010000024.1"/>
</dbReference>
<dbReference type="AlphaFoldDB" id="A0A164FST4"/>
<comment type="caution">
    <text evidence="1">The sequence shown here is derived from an EMBL/GenBank/DDBJ whole genome shotgun (WGS) entry which is preliminary data.</text>
</comment>
<name>A0A164FST4_BACCE</name>
<proteinExistence type="predicted"/>
<dbReference type="InterPro" id="IPR023118">
    <property type="entry name" value="YqaI_dom_sf"/>
</dbReference>
<organism evidence="1 2">
    <name type="scientific">Bacillus cereus</name>
    <dbReference type="NCBI Taxonomy" id="1396"/>
    <lineage>
        <taxon>Bacteria</taxon>
        <taxon>Bacillati</taxon>
        <taxon>Bacillota</taxon>
        <taxon>Bacilli</taxon>
        <taxon>Bacillales</taxon>
        <taxon>Bacillaceae</taxon>
        <taxon>Bacillus</taxon>
        <taxon>Bacillus cereus group</taxon>
    </lineage>
</organism>
<reference evidence="1 2" key="1">
    <citation type="submission" date="2015-09" db="EMBL/GenBank/DDBJ databases">
        <title>Bacillus cereus food isolates.</title>
        <authorList>
            <person name="Boekhorst J."/>
        </authorList>
    </citation>
    <scope>NUCLEOTIDE SEQUENCE [LARGE SCALE GENOMIC DNA]</scope>
    <source>
        <strain evidence="1 2">B4082</strain>
    </source>
</reference>
<dbReference type="SUPFAM" id="SSF160713">
    <property type="entry name" value="YqaI-like"/>
    <property type="match status" value="1"/>
</dbReference>
<sequence length="66" mass="7509">MIENPMLIGNYHDSSARDFMDYCHGCGGEIFYGEGYLDFSGDPIHTELECIKQYVEEHSMKKVAGE</sequence>
<gene>
    <name evidence="1" type="ORF">B4082_2329</name>
</gene>
<dbReference type="Proteomes" id="UP000076501">
    <property type="component" value="Unassembled WGS sequence"/>
</dbReference>
<accession>A0A164FST4</accession>